<feature type="transmembrane region" description="Helical" evidence="1">
    <location>
        <begin position="14"/>
        <end position="34"/>
    </location>
</feature>
<feature type="transmembrane region" description="Helical" evidence="1">
    <location>
        <begin position="137"/>
        <end position="159"/>
    </location>
</feature>
<feature type="transmembrane region" description="Helical" evidence="1">
    <location>
        <begin position="282"/>
        <end position="300"/>
    </location>
</feature>
<feature type="transmembrane region" description="Helical" evidence="1">
    <location>
        <begin position="306"/>
        <end position="325"/>
    </location>
</feature>
<accession>N2AHL0</accession>
<keyword evidence="1" id="KW-0472">Membrane</keyword>
<evidence type="ECO:0000256" key="1">
    <source>
        <dbReference type="SAM" id="Phobius"/>
    </source>
</evidence>
<organism evidence="2 3">
    <name type="scientific">Eubacterium plexicaudatum ASF492</name>
    <dbReference type="NCBI Taxonomy" id="1235802"/>
    <lineage>
        <taxon>Bacteria</taxon>
        <taxon>Bacillati</taxon>
        <taxon>Bacillota</taxon>
        <taxon>Clostridia</taxon>
        <taxon>Eubacteriales</taxon>
        <taxon>Eubacteriaceae</taxon>
        <taxon>Eubacterium</taxon>
    </lineage>
</organism>
<dbReference type="AlphaFoldDB" id="N2AHL0"/>
<feature type="transmembrane region" description="Helical" evidence="1">
    <location>
        <begin position="369"/>
        <end position="387"/>
    </location>
</feature>
<dbReference type="EMBL" id="AQFT01000087">
    <property type="protein sequence ID" value="EMZ25725.1"/>
    <property type="molecule type" value="Genomic_DNA"/>
</dbReference>
<keyword evidence="3" id="KW-1185">Reference proteome</keyword>
<evidence type="ECO:0000313" key="3">
    <source>
        <dbReference type="Proteomes" id="UP000012589"/>
    </source>
</evidence>
<dbReference type="STRING" id="1235802.C823_02741"/>
<dbReference type="OrthoDB" id="1993656at2"/>
<evidence type="ECO:0008006" key="4">
    <source>
        <dbReference type="Google" id="ProtNLM"/>
    </source>
</evidence>
<sequence>MINKITQNIQNKQFVKILGINVIMFFCFFGLFVFHKHYSTDDYYAYQSQYAVAVEVTAFSYRNCLGFLYYILDKIHINVVENQIIFGAILLLVFAWCTTIIVWKINQKINLEEKVHILCIIELGTIILFANSFVSEWIWFSLAYVQWIFSVFGSVYAAIIITRNRNQVKNWFLGLLWLVVVAGTYQIMIADYVYFVMFFIFIDMKGRWSIESFWLIVRAAVPAILSIVLNIVFTNLLSAFGVVPGGVGRMKLTFSGVWKRLWEIFVFQKKLWIDGIGLLPKYSPFVCLLVLMVILSLVTYKKVHFLTYFYIFLLCISGQGVMYMAQIMSGTGMNARMLVPIYGTYAILLWLICYYASSELGKYNIYRNFAGSMFAAFLVVNIVSIYLNTMDAIKTNTIDKFYIDEILAHIEDYERRQNTKIMSVGFCRDANLTYKYYDYINNRNYHDAIAYRAFATDWSDYTAFCFYSNRKLERIDVPEQIKNDFAYHDWIAPDMEKQIVFEENKVYICIY</sequence>
<protein>
    <recommendedName>
        <fullName evidence="4">Glycosyltransferase RgtA/B/C/D-like domain-containing protein</fullName>
    </recommendedName>
</protein>
<proteinExistence type="predicted"/>
<dbReference type="eggNOG" id="ENOG50339Z2">
    <property type="taxonomic scope" value="Bacteria"/>
</dbReference>
<feature type="transmembrane region" description="Helical" evidence="1">
    <location>
        <begin position="84"/>
        <end position="103"/>
    </location>
</feature>
<reference evidence="2 3" key="1">
    <citation type="journal article" date="2014" name="Genome Announc.">
        <title>Draft genome sequences of the altered schaedler flora, a defined bacterial community from gnotobiotic mice.</title>
        <authorList>
            <person name="Wannemuehler M.J."/>
            <person name="Overstreet A.M."/>
            <person name="Ward D.V."/>
            <person name="Phillips G.J."/>
        </authorList>
    </citation>
    <scope>NUCLEOTIDE SEQUENCE [LARGE SCALE GENOMIC DNA]</scope>
    <source>
        <strain evidence="2 3">ASF492</strain>
    </source>
</reference>
<evidence type="ECO:0000313" key="2">
    <source>
        <dbReference type="EMBL" id="EMZ25725.1"/>
    </source>
</evidence>
<dbReference type="HOGENOM" id="CLU_532905_0_0_9"/>
<gene>
    <name evidence="2" type="ORF">C823_02741</name>
</gene>
<feature type="transmembrane region" description="Helical" evidence="1">
    <location>
        <begin position="115"/>
        <end position="131"/>
    </location>
</feature>
<comment type="caution">
    <text evidence="2">The sequence shown here is derived from an EMBL/GenBank/DDBJ whole genome shotgun (WGS) entry which is preliminary data.</text>
</comment>
<keyword evidence="1" id="KW-0812">Transmembrane</keyword>
<keyword evidence="1" id="KW-1133">Transmembrane helix</keyword>
<feature type="transmembrane region" description="Helical" evidence="1">
    <location>
        <begin position="171"/>
        <end position="201"/>
    </location>
</feature>
<name>N2AHL0_9FIRM</name>
<dbReference type="PATRIC" id="fig|1235802.3.peg.2893"/>
<dbReference type="Proteomes" id="UP000012589">
    <property type="component" value="Unassembled WGS sequence"/>
</dbReference>
<feature type="transmembrane region" description="Helical" evidence="1">
    <location>
        <begin position="337"/>
        <end position="357"/>
    </location>
</feature>
<feature type="transmembrane region" description="Helical" evidence="1">
    <location>
        <begin position="213"/>
        <end position="243"/>
    </location>
</feature>